<name>A0A645DC29_9ZZZZ</name>
<gene>
    <name evidence="2" type="ORF">SDC9_134133</name>
</gene>
<evidence type="ECO:0000256" key="1">
    <source>
        <dbReference type="SAM" id="MobiDB-lite"/>
    </source>
</evidence>
<dbReference type="AlphaFoldDB" id="A0A645DC29"/>
<sequence length="280" mass="31620">MGRIVINLGKDLAQFHTTLAKLLAVQVYRRHRHDLALLDLGLKQRAVDHRVTDIGVENGQQVQRLHHVRAVVARQGDIGLEIELAFEALDLLDHIGLDLGWIARGLQQRKDQRGKFMPHRQAGKTHAPFAPLGRHRERGLALIVVATLDQGDQAGLLGNIAQQFLHFMGFCAIVQRRHDLDRLRHPLQVGFQLSLDIGVQHDDFLLSIEGLPMFSAGQIRHSRRLAGCRACCRGTTEPRRKGAKLRSCRRGRWTEPESSRRPSTWPGRLRSGEPRRTGQP</sequence>
<protein>
    <submittedName>
        <fullName evidence="2">Uncharacterized protein</fullName>
    </submittedName>
</protein>
<feature type="region of interest" description="Disordered" evidence="1">
    <location>
        <begin position="243"/>
        <end position="280"/>
    </location>
</feature>
<organism evidence="2">
    <name type="scientific">bioreactor metagenome</name>
    <dbReference type="NCBI Taxonomy" id="1076179"/>
    <lineage>
        <taxon>unclassified sequences</taxon>
        <taxon>metagenomes</taxon>
        <taxon>ecological metagenomes</taxon>
    </lineage>
</organism>
<accession>A0A645DC29</accession>
<reference evidence="2" key="1">
    <citation type="submission" date="2019-08" db="EMBL/GenBank/DDBJ databases">
        <authorList>
            <person name="Kucharzyk K."/>
            <person name="Murdoch R.W."/>
            <person name="Higgins S."/>
            <person name="Loffler F."/>
        </authorList>
    </citation>
    <scope>NUCLEOTIDE SEQUENCE</scope>
</reference>
<feature type="compositionally biased region" description="Basic and acidic residues" evidence="1">
    <location>
        <begin position="270"/>
        <end position="280"/>
    </location>
</feature>
<evidence type="ECO:0000313" key="2">
    <source>
        <dbReference type="EMBL" id="MPM87040.1"/>
    </source>
</evidence>
<comment type="caution">
    <text evidence="2">The sequence shown here is derived from an EMBL/GenBank/DDBJ whole genome shotgun (WGS) entry which is preliminary data.</text>
</comment>
<dbReference type="EMBL" id="VSSQ01034950">
    <property type="protein sequence ID" value="MPM87040.1"/>
    <property type="molecule type" value="Genomic_DNA"/>
</dbReference>
<proteinExistence type="predicted"/>